<evidence type="ECO:0000256" key="1">
    <source>
        <dbReference type="SAM" id="MobiDB-lite"/>
    </source>
</evidence>
<comment type="caution">
    <text evidence="2">The sequence shown here is derived from an EMBL/GenBank/DDBJ whole genome shotgun (WGS) entry which is preliminary data.</text>
</comment>
<organism evidence="2 3">
    <name type="scientific">Actinidia rufa</name>
    <dbReference type="NCBI Taxonomy" id="165716"/>
    <lineage>
        <taxon>Eukaryota</taxon>
        <taxon>Viridiplantae</taxon>
        <taxon>Streptophyta</taxon>
        <taxon>Embryophyta</taxon>
        <taxon>Tracheophyta</taxon>
        <taxon>Spermatophyta</taxon>
        <taxon>Magnoliopsida</taxon>
        <taxon>eudicotyledons</taxon>
        <taxon>Gunneridae</taxon>
        <taxon>Pentapetalae</taxon>
        <taxon>asterids</taxon>
        <taxon>Ericales</taxon>
        <taxon>Actinidiaceae</taxon>
        <taxon>Actinidia</taxon>
    </lineage>
</organism>
<proteinExistence type="predicted"/>
<feature type="region of interest" description="Disordered" evidence="1">
    <location>
        <begin position="1"/>
        <end position="39"/>
    </location>
</feature>
<keyword evidence="3" id="KW-1185">Reference proteome</keyword>
<dbReference type="EMBL" id="BJWL01000001">
    <property type="protein sequence ID" value="GFY80539.1"/>
    <property type="molecule type" value="Genomic_DNA"/>
</dbReference>
<dbReference type="OrthoDB" id="3352408at2759"/>
<name>A0A7J0E3Q2_9ERIC</name>
<evidence type="ECO:0000313" key="2">
    <source>
        <dbReference type="EMBL" id="GFY80539.1"/>
    </source>
</evidence>
<sequence length="102" mass="11680">MDMTDRFQQSPYRRQRNDVEAGTGRSSNYGEGSSSGPFEIYRTKDASVHRIRRWRYHWPRGCSATIPTVWGGDADGEWQLWQQCERKKEAGGGEAGGVQRQL</sequence>
<gene>
    <name evidence="2" type="ORF">Acr_01g0003480</name>
</gene>
<accession>A0A7J0E3Q2</accession>
<dbReference type="AlphaFoldDB" id="A0A7J0E3Q2"/>
<evidence type="ECO:0000313" key="3">
    <source>
        <dbReference type="Proteomes" id="UP000585474"/>
    </source>
</evidence>
<feature type="compositionally biased region" description="Polar residues" evidence="1">
    <location>
        <begin position="1"/>
        <end position="12"/>
    </location>
</feature>
<protein>
    <submittedName>
        <fullName evidence="2">Uncharacterized protein</fullName>
    </submittedName>
</protein>
<feature type="compositionally biased region" description="Polar residues" evidence="1">
    <location>
        <begin position="24"/>
        <end position="36"/>
    </location>
</feature>
<dbReference type="Proteomes" id="UP000585474">
    <property type="component" value="Unassembled WGS sequence"/>
</dbReference>
<reference evidence="2 3" key="1">
    <citation type="submission" date="2019-07" db="EMBL/GenBank/DDBJ databases">
        <title>De Novo Assembly of kiwifruit Actinidia rufa.</title>
        <authorList>
            <person name="Sugita-Konishi S."/>
            <person name="Sato K."/>
            <person name="Mori E."/>
            <person name="Abe Y."/>
            <person name="Kisaki G."/>
            <person name="Hamano K."/>
            <person name="Suezawa K."/>
            <person name="Otani M."/>
            <person name="Fukuda T."/>
            <person name="Manabe T."/>
            <person name="Gomi K."/>
            <person name="Tabuchi M."/>
            <person name="Akimitsu K."/>
            <person name="Kataoka I."/>
        </authorList>
    </citation>
    <scope>NUCLEOTIDE SEQUENCE [LARGE SCALE GENOMIC DNA]</scope>
    <source>
        <strain evidence="3">cv. Fuchu</strain>
    </source>
</reference>